<dbReference type="Proteomes" id="UP001277761">
    <property type="component" value="Unassembled WGS sequence"/>
</dbReference>
<keyword evidence="1" id="KW-0805">Transcription regulation</keyword>
<dbReference type="Pfam" id="PF04539">
    <property type="entry name" value="Sigma70_r3"/>
    <property type="match status" value="1"/>
</dbReference>
<evidence type="ECO:0000256" key="2">
    <source>
        <dbReference type="ARBA" id="ARBA00023082"/>
    </source>
</evidence>
<dbReference type="InterPro" id="IPR007624">
    <property type="entry name" value="RNA_pol_sigma70_r3"/>
</dbReference>
<organism evidence="6 7">
    <name type="scientific">Patulibacter brassicae</name>
    <dbReference type="NCBI Taxonomy" id="1705717"/>
    <lineage>
        <taxon>Bacteria</taxon>
        <taxon>Bacillati</taxon>
        <taxon>Actinomycetota</taxon>
        <taxon>Thermoleophilia</taxon>
        <taxon>Solirubrobacterales</taxon>
        <taxon>Patulibacteraceae</taxon>
        <taxon>Patulibacter</taxon>
    </lineage>
</organism>
<keyword evidence="2" id="KW-0731">Sigma factor</keyword>
<dbReference type="InterPro" id="IPR000943">
    <property type="entry name" value="RNA_pol_sigma70"/>
</dbReference>
<dbReference type="PANTHER" id="PTHR30385">
    <property type="entry name" value="SIGMA FACTOR F FLAGELLAR"/>
    <property type="match status" value="1"/>
</dbReference>
<dbReference type="Pfam" id="PF04542">
    <property type="entry name" value="Sigma70_r2"/>
    <property type="match status" value="1"/>
</dbReference>
<evidence type="ECO:0000256" key="3">
    <source>
        <dbReference type="ARBA" id="ARBA00023125"/>
    </source>
</evidence>
<reference evidence="6 7" key="1">
    <citation type="submission" date="2023-11" db="EMBL/GenBank/DDBJ databases">
        <authorList>
            <person name="Xu M."/>
            <person name="Jiang T."/>
        </authorList>
    </citation>
    <scope>NUCLEOTIDE SEQUENCE [LARGE SCALE GENOMIC DNA]</scope>
    <source>
        <strain evidence="6 7">SD</strain>
    </source>
</reference>
<dbReference type="InterPro" id="IPR014322">
    <property type="entry name" value="RNA_pol_sigma-B/F/G"/>
</dbReference>
<evidence type="ECO:0000313" key="6">
    <source>
        <dbReference type="EMBL" id="MDX8151803.1"/>
    </source>
</evidence>
<evidence type="ECO:0000256" key="1">
    <source>
        <dbReference type="ARBA" id="ARBA00023015"/>
    </source>
</evidence>
<dbReference type="NCBIfam" id="TIGR02937">
    <property type="entry name" value="sigma70-ECF"/>
    <property type="match status" value="1"/>
</dbReference>
<keyword evidence="4" id="KW-0804">Transcription</keyword>
<keyword evidence="7" id="KW-1185">Reference proteome</keyword>
<name>A0ABU4VLQ0_9ACTN</name>
<dbReference type="SUPFAM" id="SSF88659">
    <property type="entry name" value="Sigma3 and sigma4 domains of RNA polymerase sigma factors"/>
    <property type="match status" value="2"/>
</dbReference>
<dbReference type="RefSeq" id="WP_319953955.1">
    <property type="nucleotide sequence ID" value="NZ_JAXAVX010000003.1"/>
</dbReference>
<dbReference type="PROSITE" id="PS00715">
    <property type="entry name" value="SIGMA70_1"/>
    <property type="match status" value="1"/>
</dbReference>
<dbReference type="PRINTS" id="PR00046">
    <property type="entry name" value="SIGMA70FCT"/>
</dbReference>
<keyword evidence="3" id="KW-0238">DNA-binding</keyword>
<dbReference type="InterPro" id="IPR007630">
    <property type="entry name" value="RNA_pol_sigma70_r4"/>
</dbReference>
<dbReference type="InterPro" id="IPR013325">
    <property type="entry name" value="RNA_pol_sigma_r2"/>
</dbReference>
<protein>
    <submittedName>
        <fullName evidence="6">SigB/SigF/SigG family RNA polymerase sigma factor</fullName>
    </submittedName>
</protein>
<dbReference type="PANTHER" id="PTHR30385:SF4">
    <property type="entry name" value="RNA POLYMERASE SIGMA-E FACTOR"/>
    <property type="match status" value="1"/>
</dbReference>
<dbReference type="Pfam" id="PF04545">
    <property type="entry name" value="Sigma70_r4"/>
    <property type="match status" value="1"/>
</dbReference>
<dbReference type="Gene3D" id="1.20.120.1810">
    <property type="match status" value="1"/>
</dbReference>
<evidence type="ECO:0000256" key="4">
    <source>
        <dbReference type="ARBA" id="ARBA00023163"/>
    </source>
</evidence>
<dbReference type="CDD" id="cd06171">
    <property type="entry name" value="Sigma70_r4"/>
    <property type="match status" value="1"/>
</dbReference>
<dbReference type="InterPro" id="IPR007627">
    <property type="entry name" value="RNA_pol_sigma70_r2"/>
</dbReference>
<evidence type="ECO:0000259" key="5">
    <source>
        <dbReference type="PROSITE" id="PS00715"/>
    </source>
</evidence>
<dbReference type="InterPro" id="IPR014284">
    <property type="entry name" value="RNA_pol_sigma-70_dom"/>
</dbReference>
<dbReference type="EMBL" id="JAXAVX010000003">
    <property type="protein sequence ID" value="MDX8151803.1"/>
    <property type="molecule type" value="Genomic_DNA"/>
</dbReference>
<dbReference type="NCBIfam" id="TIGR02980">
    <property type="entry name" value="SigBFG"/>
    <property type="match status" value="1"/>
</dbReference>
<dbReference type="SUPFAM" id="SSF88946">
    <property type="entry name" value="Sigma2 domain of RNA polymerase sigma factors"/>
    <property type="match status" value="1"/>
</dbReference>
<accession>A0ABU4VLQ0</accession>
<proteinExistence type="predicted"/>
<sequence length="254" mass="28856">MSKHHHHDDLALLRRYRETGDERAREALVRRAMPLVRSCARRYERGGEPLDDLIQVGCVGLVKAIDRFDLDSGVRFATFAVPNITGEIKRHFRDGCWAVHVPRSMKELDARVQQARQRFEHRTGRLPSDEELATTLAVTVDDVRDATRAGAAYRTRSLEGDAGEAQVLIGKLGVDEPGFEQVEEQLLVRDALRVLTPRERRILYLRYHRDMYQREIAGRIGVSQMQVSRLLRQSLEKLAAHAAASGGRELAEAR</sequence>
<feature type="domain" description="RNA polymerase sigma-70" evidence="5">
    <location>
        <begin position="52"/>
        <end position="65"/>
    </location>
</feature>
<comment type="caution">
    <text evidence="6">The sequence shown here is derived from an EMBL/GenBank/DDBJ whole genome shotgun (WGS) entry which is preliminary data.</text>
</comment>
<evidence type="ECO:0000313" key="7">
    <source>
        <dbReference type="Proteomes" id="UP001277761"/>
    </source>
</evidence>
<dbReference type="InterPro" id="IPR013324">
    <property type="entry name" value="RNA_pol_sigma_r3/r4-like"/>
</dbReference>
<gene>
    <name evidence="6" type="ORF">SK069_09380</name>
</gene>
<dbReference type="InterPro" id="IPR036388">
    <property type="entry name" value="WH-like_DNA-bd_sf"/>
</dbReference>
<dbReference type="Gene3D" id="1.10.10.10">
    <property type="entry name" value="Winged helix-like DNA-binding domain superfamily/Winged helix DNA-binding domain"/>
    <property type="match status" value="2"/>
</dbReference>